<evidence type="ECO:0000256" key="2">
    <source>
        <dbReference type="ARBA" id="ARBA00022801"/>
    </source>
</evidence>
<dbReference type="Gene3D" id="3.40.630.10">
    <property type="entry name" value="Zn peptidases"/>
    <property type="match status" value="1"/>
</dbReference>
<dbReference type="NCBIfam" id="NF006771">
    <property type="entry name" value="PRK09290.1-5"/>
    <property type="match status" value="1"/>
</dbReference>
<dbReference type="NCBIfam" id="NF006769">
    <property type="entry name" value="PRK09290.1-3"/>
    <property type="match status" value="1"/>
</dbReference>
<dbReference type="Proteomes" id="UP000242525">
    <property type="component" value="Unassembled WGS sequence"/>
</dbReference>
<organism evidence="3 4">
    <name type="scientific">Geotrichum candidum</name>
    <name type="common">Oospora lactis</name>
    <name type="synonym">Dipodascus geotrichum</name>
    <dbReference type="NCBI Taxonomy" id="1173061"/>
    <lineage>
        <taxon>Eukaryota</taxon>
        <taxon>Fungi</taxon>
        <taxon>Dikarya</taxon>
        <taxon>Ascomycota</taxon>
        <taxon>Saccharomycotina</taxon>
        <taxon>Dipodascomycetes</taxon>
        <taxon>Dipodascales</taxon>
        <taxon>Dipodascaceae</taxon>
        <taxon>Geotrichum</taxon>
    </lineage>
</organism>
<dbReference type="AlphaFoldDB" id="A0A0J9XH92"/>
<name>A0A0J9XH92_GEOCN</name>
<dbReference type="OrthoDB" id="4676at2759"/>
<dbReference type="CDD" id="cd03884">
    <property type="entry name" value="M20_bAS"/>
    <property type="match status" value="1"/>
</dbReference>
<comment type="similarity">
    <text evidence="1">Belongs to the peptidase M20A family.</text>
</comment>
<dbReference type="EMBL" id="CCBN010000014">
    <property type="protein sequence ID" value="CDO56275.1"/>
    <property type="molecule type" value="Genomic_DNA"/>
</dbReference>
<gene>
    <name evidence="3" type="ORF">BN980_GECA14s02034g</name>
</gene>
<protein>
    <submittedName>
        <fullName evidence="3">Uncharacterized protein</fullName>
    </submittedName>
</protein>
<accession>A0A0J9XH92</accession>
<dbReference type="NCBIfam" id="TIGR01879">
    <property type="entry name" value="hydantase"/>
    <property type="match status" value="1"/>
</dbReference>
<keyword evidence="4" id="KW-1185">Reference proteome</keyword>
<dbReference type="InterPro" id="IPR036264">
    <property type="entry name" value="Bact_exopeptidase_dim_dom"/>
</dbReference>
<dbReference type="InterPro" id="IPR002933">
    <property type="entry name" value="Peptidase_M20"/>
</dbReference>
<dbReference type="InterPro" id="IPR010158">
    <property type="entry name" value="Amidase_Cbmase"/>
</dbReference>
<sequence>MASSSTTTTTATAPSTIALTGDAAVTANVDRFWNTLHESCQWGATPDGGMNRLALNDDDLRVRQWFVQQGEALGLTIKIDEVGNIFMIRAGENNDIAPIGIGSHLDTQPRGGRYDGILGVQCGLEIIRALHDANYVTYAPIAVIMWTNEEGARFPKAMLGSGVWAQSIPLQDCYALEDVNAPGTTFLAELERIGFKGVTPADYRENSLSAHFELHIEQGPVLEAEGFDIGIVDGVQGMRWYEASATGAEAHTGTTPMNRRRDTLVAVSKMIVEIEDTAIASKGLGTVGIINSLPQSTNTIPGHIAFSIDLRHSKESSLDEMQDALFAKLEAIAAERKVNFNYKQIWNSVQLDFDARLKDHLRASSTEQGLPYHVLQSGAGHDSCYTSLHCPTAMLFVPCKDGISHNPAEFATKQHCAQGVQVVLGAVLRTDQDLRKSHN</sequence>
<dbReference type="SUPFAM" id="SSF55031">
    <property type="entry name" value="Bacterial exopeptidase dimerisation domain"/>
    <property type="match status" value="1"/>
</dbReference>
<evidence type="ECO:0000256" key="1">
    <source>
        <dbReference type="ARBA" id="ARBA00006247"/>
    </source>
</evidence>
<dbReference type="SUPFAM" id="SSF53187">
    <property type="entry name" value="Zn-dependent exopeptidases"/>
    <property type="match status" value="1"/>
</dbReference>
<dbReference type="GO" id="GO:0016813">
    <property type="term" value="F:hydrolase activity, acting on carbon-nitrogen (but not peptide) bonds, in linear amidines"/>
    <property type="evidence" value="ECO:0007669"/>
    <property type="project" value="InterPro"/>
</dbReference>
<proteinExistence type="inferred from homology"/>
<dbReference type="Gene3D" id="3.30.70.360">
    <property type="match status" value="1"/>
</dbReference>
<dbReference type="Pfam" id="PF01546">
    <property type="entry name" value="Peptidase_M20"/>
    <property type="match status" value="1"/>
</dbReference>
<dbReference type="PANTHER" id="PTHR32494:SF5">
    <property type="entry name" value="ALLANTOATE AMIDOHYDROLASE"/>
    <property type="match status" value="1"/>
</dbReference>
<reference evidence="3" key="1">
    <citation type="submission" date="2014-03" db="EMBL/GenBank/DDBJ databases">
        <authorList>
            <person name="Casaregola S."/>
        </authorList>
    </citation>
    <scope>NUCLEOTIDE SEQUENCE [LARGE SCALE GENOMIC DNA]</scope>
    <source>
        <strain evidence="3">CLIB 918</strain>
    </source>
</reference>
<evidence type="ECO:0000313" key="3">
    <source>
        <dbReference type="EMBL" id="CDO56275.1"/>
    </source>
</evidence>
<dbReference type="PANTHER" id="PTHR32494">
    <property type="entry name" value="ALLANTOATE DEIMINASE-RELATED"/>
    <property type="match status" value="1"/>
</dbReference>
<dbReference type="PIRSF" id="PIRSF001235">
    <property type="entry name" value="Amidase_carbamoylase"/>
    <property type="match status" value="1"/>
</dbReference>
<dbReference type="STRING" id="1173061.A0A0J9XH92"/>
<comment type="caution">
    <text evidence="3">The sequence shown here is derived from an EMBL/GenBank/DDBJ whole genome shotgun (WGS) entry which is preliminary data.</text>
</comment>
<evidence type="ECO:0000313" key="4">
    <source>
        <dbReference type="Proteomes" id="UP000242525"/>
    </source>
</evidence>
<keyword evidence="2" id="KW-0378">Hydrolase</keyword>